<dbReference type="Pfam" id="PF00651">
    <property type="entry name" value="BTB"/>
    <property type="match status" value="1"/>
</dbReference>
<dbReference type="Proteomes" id="UP000094526">
    <property type="component" value="Unassembled WGS sequence"/>
</dbReference>
<organism evidence="2 3">
    <name type="scientific">Cladophialophora carrionii</name>
    <dbReference type="NCBI Taxonomy" id="86049"/>
    <lineage>
        <taxon>Eukaryota</taxon>
        <taxon>Fungi</taxon>
        <taxon>Dikarya</taxon>
        <taxon>Ascomycota</taxon>
        <taxon>Pezizomycotina</taxon>
        <taxon>Eurotiomycetes</taxon>
        <taxon>Chaetothyriomycetidae</taxon>
        <taxon>Chaetothyriales</taxon>
        <taxon>Herpotrichiellaceae</taxon>
        <taxon>Cladophialophora</taxon>
    </lineage>
</organism>
<dbReference type="OrthoDB" id="1022638at2759"/>
<dbReference type="SMART" id="SM00225">
    <property type="entry name" value="BTB"/>
    <property type="match status" value="1"/>
</dbReference>
<reference evidence="3" key="1">
    <citation type="submission" date="2015-07" db="EMBL/GenBank/DDBJ databases">
        <authorList>
            <person name="Teixeira M.M."/>
            <person name="Souza R.C."/>
            <person name="Almeida L.G."/>
            <person name="Vicente V.A."/>
            <person name="de Hoog S."/>
            <person name="Bocca A.L."/>
            <person name="de Almeida S.R."/>
            <person name="Vasconcelos A.T."/>
            <person name="Felipe M.S."/>
        </authorList>
    </citation>
    <scope>NUCLEOTIDE SEQUENCE [LARGE SCALE GENOMIC DNA]</scope>
    <source>
        <strain evidence="3">KSF</strain>
    </source>
</reference>
<dbReference type="VEuPathDB" id="FungiDB:CLCR_10694"/>
<proteinExistence type="predicted"/>
<evidence type="ECO:0000313" key="3">
    <source>
        <dbReference type="Proteomes" id="UP000094526"/>
    </source>
</evidence>
<dbReference type="PROSITE" id="PS50097">
    <property type="entry name" value="BTB"/>
    <property type="match status" value="1"/>
</dbReference>
<dbReference type="CDD" id="cd18186">
    <property type="entry name" value="BTB_POZ_ZBTB_KLHL-like"/>
    <property type="match status" value="1"/>
</dbReference>
<dbReference type="VEuPathDB" id="FungiDB:G647_04393"/>
<keyword evidence="3" id="KW-1185">Reference proteome</keyword>
<dbReference type="Gene3D" id="3.30.710.10">
    <property type="entry name" value="Potassium Channel Kv1.1, Chain A"/>
    <property type="match status" value="1"/>
</dbReference>
<accession>A0A1C1CX69</accession>
<dbReference type="InterPro" id="IPR011333">
    <property type="entry name" value="SKP1/BTB/POZ_sf"/>
</dbReference>
<name>A0A1C1CX69_9EURO</name>
<dbReference type="AlphaFoldDB" id="A0A1C1CX69"/>
<evidence type="ECO:0000313" key="2">
    <source>
        <dbReference type="EMBL" id="OCT53056.1"/>
    </source>
</evidence>
<dbReference type="PANTHER" id="PTHR47843">
    <property type="entry name" value="BTB DOMAIN-CONTAINING PROTEIN-RELATED"/>
    <property type="match status" value="1"/>
</dbReference>
<protein>
    <recommendedName>
        <fullName evidence="1">BTB domain-containing protein</fullName>
    </recommendedName>
</protein>
<sequence>MADKGPPSKKQKTTDGGGSLAMSDIITVVVGPEARKFHVHECLLISKSLFFKKCLQSGMKEQKERTVVLPEDDWKTFNILADLFYAKSVSSATSFQALMSAYMLADKLLMPRFQNKLMDIIGARLSPMHGQRKVKVEEVSWVWKNTTENSKLRRFMVDALHNEIMSGFDYVREEGQKNCTDREQVSNAGRAFQLKMAMMENGALGYELYSKVINCPRARETVYQRFLNASAPYLDYYVENLEEH</sequence>
<dbReference type="InterPro" id="IPR000210">
    <property type="entry name" value="BTB/POZ_dom"/>
</dbReference>
<dbReference type="PANTHER" id="PTHR47843:SF2">
    <property type="entry name" value="BTB DOMAIN-CONTAINING PROTEIN"/>
    <property type="match status" value="1"/>
</dbReference>
<dbReference type="STRING" id="86049.A0A1C1CX69"/>
<evidence type="ECO:0000259" key="1">
    <source>
        <dbReference type="PROSITE" id="PS50097"/>
    </source>
</evidence>
<dbReference type="SUPFAM" id="SSF54695">
    <property type="entry name" value="POZ domain"/>
    <property type="match status" value="1"/>
</dbReference>
<gene>
    <name evidence="2" type="ORF">CLCR_10694</name>
</gene>
<feature type="domain" description="BTB" evidence="1">
    <location>
        <begin position="23"/>
        <end position="93"/>
    </location>
</feature>
<dbReference type="EMBL" id="LGRB01000008">
    <property type="protein sequence ID" value="OCT53056.1"/>
    <property type="molecule type" value="Genomic_DNA"/>
</dbReference>
<comment type="caution">
    <text evidence="2">The sequence shown here is derived from an EMBL/GenBank/DDBJ whole genome shotgun (WGS) entry which is preliminary data.</text>
</comment>